<gene>
    <name evidence="1" type="ORF">EVA_00456</name>
</gene>
<proteinExistence type="predicted"/>
<organism evidence="1">
    <name type="scientific">gut metagenome</name>
    <dbReference type="NCBI Taxonomy" id="749906"/>
    <lineage>
        <taxon>unclassified sequences</taxon>
        <taxon>metagenomes</taxon>
        <taxon>organismal metagenomes</taxon>
    </lineage>
</organism>
<comment type="caution">
    <text evidence="1">The sequence shown here is derived from an EMBL/GenBank/DDBJ whole genome shotgun (WGS) entry which is preliminary data.</text>
</comment>
<protein>
    <submittedName>
        <fullName evidence="1">Uncharacterized protein</fullName>
    </submittedName>
</protein>
<reference evidence="1" key="1">
    <citation type="journal article" date="2012" name="PLoS ONE">
        <title>Gene sets for utilization of primary and secondary nutrition supplies in the distal gut of endangered iberian lynx.</title>
        <authorList>
            <person name="Alcaide M."/>
            <person name="Messina E."/>
            <person name="Richter M."/>
            <person name="Bargiela R."/>
            <person name="Peplies J."/>
            <person name="Huws S.A."/>
            <person name="Newbold C.J."/>
            <person name="Golyshin P.N."/>
            <person name="Simon M.A."/>
            <person name="Lopez G."/>
            <person name="Yakimov M.M."/>
            <person name="Ferrer M."/>
        </authorList>
    </citation>
    <scope>NUCLEOTIDE SEQUENCE</scope>
</reference>
<feature type="non-terminal residue" evidence="1">
    <location>
        <position position="1"/>
    </location>
</feature>
<dbReference type="AlphaFoldDB" id="J9H8R7"/>
<name>J9H8R7_9ZZZZ</name>
<sequence>AYELFTRSPGESGYQTTQMLPASVNLSLRYL</sequence>
<dbReference type="EMBL" id="AMCI01000041">
    <property type="protein sequence ID" value="EJX10845.1"/>
    <property type="molecule type" value="Genomic_DNA"/>
</dbReference>
<accession>J9H8R7</accession>
<evidence type="ECO:0000313" key="1">
    <source>
        <dbReference type="EMBL" id="EJX10845.1"/>
    </source>
</evidence>